<comment type="subcellular location">
    <subcellularLocation>
        <location evidence="7">Cytoplasm</location>
    </subcellularLocation>
</comment>
<feature type="binding site" evidence="7">
    <location>
        <position position="56"/>
    </location>
    <ligand>
        <name>substrate</name>
    </ligand>
</feature>
<dbReference type="GO" id="GO:0004427">
    <property type="term" value="F:inorganic diphosphate phosphatase activity"/>
    <property type="evidence" value="ECO:0007669"/>
    <property type="project" value="UniProtKB-UniRule"/>
</dbReference>
<feature type="binding site" evidence="7">
    <location>
        <position position="66"/>
    </location>
    <ligand>
        <name>Mg(2+)</name>
        <dbReference type="ChEBI" id="CHEBI:18420"/>
        <label>1</label>
    </ligand>
</feature>
<dbReference type="GO" id="GO:0000287">
    <property type="term" value="F:magnesium ion binding"/>
    <property type="evidence" value="ECO:0007669"/>
    <property type="project" value="UniProtKB-UniRule"/>
</dbReference>
<dbReference type="EMBL" id="DUJS01000004">
    <property type="protein sequence ID" value="HII70919.1"/>
    <property type="molecule type" value="Genomic_DNA"/>
</dbReference>
<evidence type="ECO:0000256" key="2">
    <source>
        <dbReference type="ARBA" id="ARBA00022490"/>
    </source>
</evidence>
<dbReference type="RefSeq" id="WP_193333226.1">
    <property type="nucleotide sequence ID" value="NZ_DUJS01000004.1"/>
</dbReference>
<feature type="binding site" evidence="7">
    <location>
        <position position="71"/>
    </location>
    <ligand>
        <name>Mg(2+)</name>
        <dbReference type="ChEBI" id="CHEBI:18420"/>
        <label>1</label>
    </ligand>
</feature>
<comment type="catalytic activity">
    <reaction evidence="6 7">
        <text>diphosphate + H2O = 2 phosphate + H(+)</text>
        <dbReference type="Rhea" id="RHEA:24576"/>
        <dbReference type="ChEBI" id="CHEBI:15377"/>
        <dbReference type="ChEBI" id="CHEBI:15378"/>
        <dbReference type="ChEBI" id="CHEBI:33019"/>
        <dbReference type="ChEBI" id="CHEBI:43474"/>
        <dbReference type="EC" id="3.6.1.1"/>
    </reaction>
</comment>
<evidence type="ECO:0000313" key="9">
    <source>
        <dbReference type="Proteomes" id="UP000619545"/>
    </source>
</evidence>
<keyword evidence="2 7" id="KW-0963">Cytoplasm</keyword>
<proteinExistence type="inferred from homology"/>
<name>A0A832THT7_9EURY</name>
<dbReference type="AlphaFoldDB" id="A0A832THT7"/>
<protein>
    <recommendedName>
        <fullName evidence="7">Inorganic pyrophosphatase</fullName>
        <ecNumber evidence="7">3.6.1.1</ecNumber>
    </recommendedName>
    <alternativeName>
        <fullName evidence="7">Pyrophosphate phospho-hydrolase</fullName>
        <shortName evidence="7">PPase</shortName>
    </alternativeName>
</protein>
<keyword evidence="3 7" id="KW-0479">Metal-binding</keyword>
<dbReference type="CDD" id="cd00412">
    <property type="entry name" value="pyrophosphatase"/>
    <property type="match status" value="1"/>
</dbReference>
<comment type="similarity">
    <text evidence="7">Belongs to the PPase family.</text>
</comment>
<sequence length="175" mass="20170">MNLWKDLEPGPNPPDVVYAVIEIPRGSRNKYEYDEERGFFKLDRVLYSPFHYPLDYGFIPRTLYDDGDPLDILVIMQDPTFPGCVIEARPIGLMKMLDDSDQDDKVLAVPTEDPRFKDVKDLDDVPKHLLDEIAHMFSEYKRLEGKETEVLGWEGADAAKEAIVHAIELYEEEHG</sequence>
<comment type="function">
    <text evidence="7">Catalyzes the hydrolysis of inorganic pyrophosphate (PPi) forming two phosphate ions.</text>
</comment>
<dbReference type="SUPFAM" id="SSF50324">
    <property type="entry name" value="Inorganic pyrophosphatase"/>
    <property type="match status" value="1"/>
</dbReference>
<comment type="cofactor">
    <cofactor evidence="1 7">
        <name>Mg(2+)</name>
        <dbReference type="ChEBI" id="CHEBI:18420"/>
    </cofactor>
</comment>
<dbReference type="FunFam" id="3.90.80.10:FF:000003">
    <property type="entry name" value="Inorganic pyrophosphatase"/>
    <property type="match status" value="1"/>
</dbReference>
<dbReference type="PROSITE" id="PS00387">
    <property type="entry name" value="PPASE"/>
    <property type="match status" value="1"/>
</dbReference>
<evidence type="ECO:0000313" key="8">
    <source>
        <dbReference type="EMBL" id="HII70919.1"/>
    </source>
</evidence>
<dbReference type="Proteomes" id="UP000619545">
    <property type="component" value="Unassembled WGS sequence"/>
</dbReference>
<gene>
    <name evidence="7" type="primary">ppa</name>
    <name evidence="8" type="ORF">HA336_06795</name>
</gene>
<comment type="caution">
    <text evidence="8">The sequence shown here is derived from an EMBL/GenBank/DDBJ whole genome shotgun (WGS) entry which is preliminary data.</text>
</comment>
<reference evidence="8" key="1">
    <citation type="journal article" date="2020" name="bioRxiv">
        <title>A rank-normalized archaeal taxonomy based on genome phylogeny resolves widespread incomplete and uneven classifications.</title>
        <authorList>
            <person name="Rinke C."/>
            <person name="Chuvochina M."/>
            <person name="Mussig A.J."/>
            <person name="Chaumeil P.-A."/>
            <person name="Waite D.W."/>
            <person name="Whitman W.B."/>
            <person name="Parks D.H."/>
            <person name="Hugenholtz P."/>
        </authorList>
    </citation>
    <scope>NUCLEOTIDE SEQUENCE</scope>
    <source>
        <strain evidence="8">UBA8853</strain>
    </source>
</reference>
<dbReference type="HAMAP" id="MF_00209">
    <property type="entry name" value="Inorganic_PPase"/>
    <property type="match status" value="1"/>
</dbReference>
<dbReference type="GO" id="GO:0005737">
    <property type="term" value="C:cytoplasm"/>
    <property type="evidence" value="ECO:0007669"/>
    <property type="project" value="UniProtKB-SubCell"/>
</dbReference>
<organism evidence="8 9">
    <name type="scientific">Methanopyrus kandleri</name>
    <dbReference type="NCBI Taxonomy" id="2320"/>
    <lineage>
        <taxon>Archaea</taxon>
        <taxon>Methanobacteriati</taxon>
        <taxon>Methanobacteriota</taxon>
        <taxon>Methanomada group</taxon>
        <taxon>Methanopyri</taxon>
        <taxon>Methanopyrales</taxon>
        <taxon>Methanopyraceae</taxon>
        <taxon>Methanopyrus</taxon>
    </lineage>
</organism>
<dbReference type="InterPro" id="IPR036649">
    <property type="entry name" value="Pyrophosphatase_sf"/>
</dbReference>
<feature type="binding site" evidence="7">
    <location>
        <position position="103"/>
    </location>
    <ligand>
        <name>Mg(2+)</name>
        <dbReference type="ChEBI" id="CHEBI:18420"/>
        <label>1</label>
    </ligand>
</feature>
<dbReference type="PANTHER" id="PTHR10286">
    <property type="entry name" value="INORGANIC PYROPHOSPHATASE"/>
    <property type="match status" value="1"/>
</dbReference>
<dbReference type="Pfam" id="PF00719">
    <property type="entry name" value="Pyrophosphatase"/>
    <property type="match status" value="1"/>
</dbReference>
<dbReference type="GeneID" id="1478045"/>
<accession>A0A832THT7</accession>
<evidence type="ECO:0000256" key="7">
    <source>
        <dbReference type="HAMAP-Rule" id="MF_00209"/>
    </source>
</evidence>
<evidence type="ECO:0000256" key="5">
    <source>
        <dbReference type="ARBA" id="ARBA00022842"/>
    </source>
</evidence>
<dbReference type="InterPro" id="IPR008162">
    <property type="entry name" value="Pyrophosphatase"/>
</dbReference>
<comment type="subunit">
    <text evidence="7">Homohexamer.</text>
</comment>
<dbReference type="Gene3D" id="3.90.80.10">
    <property type="entry name" value="Inorganic pyrophosphatase"/>
    <property type="match status" value="1"/>
</dbReference>
<evidence type="ECO:0000256" key="1">
    <source>
        <dbReference type="ARBA" id="ARBA00001946"/>
    </source>
</evidence>
<evidence type="ECO:0000256" key="6">
    <source>
        <dbReference type="ARBA" id="ARBA00047820"/>
    </source>
</evidence>
<feature type="binding site" evidence="7">
    <location>
        <position position="30"/>
    </location>
    <ligand>
        <name>substrate</name>
    </ligand>
</feature>
<dbReference type="OMA" id="IHHVSEF"/>
<evidence type="ECO:0000256" key="4">
    <source>
        <dbReference type="ARBA" id="ARBA00022801"/>
    </source>
</evidence>
<keyword evidence="4 7" id="KW-0378">Hydrolase</keyword>
<feature type="binding site" evidence="7">
    <location>
        <position position="140"/>
    </location>
    <ligand>
        <name>substrate</name>
    </ligand>
</feature>
<feature type="binding site" evidence="7">
    <location>
        <position position="71"/>
    </location>
    <ligand>
        <name>Mg(2+)</name>
        <dbReference type="ChEBI" id="CHEBI:18420"/>
        <label>2</label>
    </ligand>
</feature>
<evidence type="ECO:0000256" key="3">
    <source>
        <dbReference type="ARBA" id="ARBA00022723"/>
    </source>
</evidence>
<dbReference type="GO" id="GO:0006796">
    <property type="term" value="P:phosphate-containing compound metabolic process"/>
    <property type="evidence" value="ECO:0007669"/>
    <property type="project" value="InterPro"/>
</dbReference>
<dbReference type="EC" id="3.6.1.1" evidence="7"/>
<feature type="binding site" evidence="7">
    <location>
        <position position="44"/>
    </location>
    <ligand>
        <name>substrate</name>
    </ligand>
</feature>
<keyword evidence="5 7" id="KW-0460">Magnesium</keyword>